<accession>A0A8J5CG82</accession>
<keyword evidence="2" id="KW-1185">Reference proteome</keyword>
<dbReference type="Proteomes" id="UP000727407">
    <property type="component" value="Unassembled WGS sequence"/>
</dbReference>
<evidence type="ECO:0000313" key="1">
    <source>
        <dbReference type="EMBL" id="KAF5910091.1"/>
    </source>
</evidence>
<feature type="non-terminal residue" evidence="1">
    <location>
        <position position="1"/>
    </location>
</feature>
<gene>
    <name evidence="1" type="primary">Zup1</name>
    <name evidence="1" type="ORF">DAT39_000377</name>
</gene>
<sequence length="49" mass="5468">RITGFSSPPFPPPSSFLRRRCHLSKVHTATSRFNLHPRSFGPTTSLNSS</sequence>
<dbReference type="EMBL" id="QNUK01000001">
    <property type="protein sequence ID" value="KAF5910091.1"/>
    <property type="molecule type" value="Genomic_DNA"/>
</dbReference>
<proteinExistence type="predicted"/>
<name>A0A8J5CG82_CLAMG</name>
<feature type="non-terminal residue" evidence="1">
    <location>
        <position position="49"/>
    </location>
</feature>
<protein>
    <submittedName>
        <fullName evidence="1">Zinc finger-containing ubiquitin peptidase 1</fullName>
    </submittedName>
</protein>
<reference evidence="1" key="1">
    <citation type="submission" date="2020-07" db="EMBL/GenBank/DDBJ databases">
        <title>Clarias magur genome sequencing, assembly and annotation.</title>
        <authorList>
            <person name="Kushwaha B."/>
            <person name="Kumar R."/>
            <person name="Das P."/>
            <person name="Joshi C.G."/>
            <person name="Kumar D."/>
            <person name="Nagpure N.S."/>
            <person name="Pandey M."/>
            <person name="Agarwal S."/>
            <person name="Srivastava S."/>
            <person name="Singh M."/>
            <person name="Sahoo L."/>
            <person name="Jayasankar P."/>
            <person name="Meher P.K."/>
            <person name="Koringa P.G."/>
            <person name="Iquebal M.A."/>
            <person name="Das S.P."/>
            <person name="Bit A."/>
            <person name="Patnaik S."/>
            <person name="Patel N."/>
            <person name="Shah T.M."/>
            <person name="Hinsu A."/>
            <person name="Jena J.K."/>
        </authorList>
    </citation>
    <scope>NUCLEOTIDE SEQUENCE</scope>
    <source>
        <strain evidence="1">CIFAMagur01</strain>
        <tissue evidence="1">Testis</tissue>
    </source>
</reference>
<dbReference type="AlphaFoldDB" id="A0A8J5CG82"/>
<evidence type="ECO:0000313" key="2">
    <source>
        <dbReference type="Proteomes" id="UP000727407"/>
    </source>
</evidence>
<comment type="caution">
    <text evidence="1">The sequence shown here is derived from an EMBL/GenBank/DDBJ whole genome shotgun (WGS) entry which is preliminary data.</text>
</comment>
<organism evidence="1 2">
    <name type="scientific">Clarias magur</name>
    <name type="common">Asian catfish</name>
    <name type="synonym">Macropteronotus magur</name>
    <dbReference type="NCBI Taxonomy" id="1594786"/>
    <lineage>
        <taxon>Eukaryota</taxon>
        <taxon>Metazoa</taxon>
        <taxon>Chordata</taxon>
        <taxon>Craniata</taxon>
        <taxon>Vertebrata</taxon>
        <taxon>Euteleostomi</taxon>
        <taxon>Actinopterygii</taxon>
        <taxon>Neopterygii</taxon>
        <taxon>Teleostei</taxon>
        <taxon>Ostariophysi</taxon>
        <taxon>Siluriformes</taxon>
        <taxon>Clariidae</taxon>
        <taxon>Clarias</taxon>
    </lineage>
</organism>